<dbReference type="Proteomes" id="UP001066276">
    <property type="component" value="Chromosome 9"/>
</dbReference>
<protein>
    <submittedName>
        <fullName evidence="2">Uncharacterized protein</fullName>
    </submittedName>
</protein>
<proteinExistence type="predicted"/>
<comment type="caution">
    <text evidence="2">The sequence shown here is derived from an EMBL/GenBank/DDBJ whole genome shotgun (WGS) entry which is preliminary data.</text>
</comment>
<evidence type="ECO:0000313" key="2">
    <source>
        <dbReference type="EMBL" id="KAJ1102837.1"/>
    </source>
</evidence>
<dbReference type="AlphaFoldDB" id="A0AAV7MGZ4"/>
<feature type="region of interest" description="Disordered" evidence="1">
    <location>
        <begin position="62"/>
        <end position="83"/>
    </location>
</feature>
<gene>
    <name evidence="2" type="ORF">NDU88_000278</name>
</gene>
<accession>A0AAV7MGZ4</accession>
<feature type="compositionally biased region" description="Low complexity" evidence="1">
    <location>
        <begin position="62"/>
        <end position="80"/>
    </location>
</feature>
<sequence length="133" mass="13807">MQGGGEPQASPTTTLNQRTISCSSRVEIVAHSPFSPWCSSVPSVPVKQEPATGSVLGRLAETKASAASSSGAPSKEAGPAVGEAGTSWQALLTTMDTMSTAVFYQADKQETQVDLLNILAVHIVSTSRLVQPH</sequence>
<organism evidence="2 3">
    <name type="scientific">Pleurodeles waltl</name>
    <name type="common">Iberian ribbed newt</name>
    <dbReference type="NCBI Taxonomy" id="8319"/>
    <lineage>
        <taxon>Eukaryota</taxon>
        <taxon>Metazoa</taxon>
        <taxon>Chordata</taxon>
        <taxon>Craniata</taxon>
        <taxon>Vertebrata</taxon>
        <taxon>Euteleostomi</taxon>
        <taxon>Amphibia</taxon>
        <taxon>Batrachia</taxon>
        <taxon>Caudata</taxon>
        <taxon>Salamandroidea</taxon>
        <taxon>Salamandridae</taxon>
        <taxon>Pleurodelinae</taxon>
        <taxon>Pleurodeles</taxon>
    </lineage>
</organism>
<evidence type="ECO:0000256" key="1">
    <source>
        <dbReference type="SAM" id="MobiDB-lite"/>
    </source>
</evidence>
<dbReference type="EMBL" id="JANPWB010000013">
    <property type="protein sequence ID" value="KAJ1102837.1"/>
    <property type="molecule type" value="Genomic_DNA"/>
</dbReference>
<keyword evidence="3" id="KW-1185">Reference proteome</keyword>
<name>A0AAV7MGZ4_PLEWA</name>
<reference evidence="2" key="1">
    <citation type="journal article" date="2022" name="bioRxiv">
        <title>Sequencing and chromosome-scale assembly of the giantPleurodeles waltlgenome.</title>
        <authorList>
            <person name="Brown T."/>
            <person name="Elewa A."/>
            <person name="Iarovenko S."/>
            <person name="Subramanian E."/>
            <person name="Araus A.J."/>
            <person name="Petzold A."/>
            <person name="Susuki M."/>
            <person name="Suzuki K.-i.T."/>
            <person name="Hayashi T."/>
            <person name="Toyoda A."/>
            <person name="Oliveira C."/>
            <person name="Osipova E."/>
            <person name="Leigh N.D."/>
            <person name="Simon A."/>
            <person name="Yun M.H."/>
        </authorList>
    </citation>
    <scope>NUCLEOTIDE SEQUENCE</scope>
    <source>
        <strain evidence="2">20211129_DDA</strain>
        <tissue evidence="2">Liver</tissue>
    </source>
</reference>
<evidence type="ECO:0000313" key="3">
    <source>
        <dbReference type="Proteomes" id="UP001066276"/>
    </source>
</evidence>